<sequence>MKFRNKRIVSLFLSLALVLGIMMGAAPAAFAEETAKITVDIVSFNDFHGNVKDLGKDIGMAKMIGYSKKLLEQNPNTVFVSAGDLYQGTAISNLTYGAPVSAMMKAMGVVASAVGNHELDWGAEHMKGWAEDGGFDFLATNIVDKKTGKPVEWAKPYKIVEKGNIKIAFLGLAHPDTSTLTKAEHVEGLEFTDPVEAAKTWVKYLQEGKAEEGTPDVIIALTHLDSAQDKETKEITGNATKLADIEGIDGIISGHSHLTVAGKVKDVPVVQGYKNGRGLAILSIELDKDNKVVGIEPKYDDLASKAADIVADPEGQKLFEKFELEAGPILGEVIGEAAEAFTHNSKEDNVTLLGRWSSEVMKEKAGVQVAIQNGGGLRRTLEKGTITMGDMYEIMPFDNELVTLEMTGADLKKAIDHGIYNPEVGNGQFAGLIVEFDKNAEFENRITKISLEDGTPIDMEAYYTVVTNDFLITGGDKYDFSKAKNIVNTYIPIRDVLVEAIKEAKVITPVEVDYLVEVAAEAPVVEEPAPTPEVPVVETPAPAPVLTPEPAPQPEIKPVLAPQKYVVKAGDVLWKIAKQFNTTWEKLAEYNNLKNPHLIFPNQVILVP</sequence>
<feature type="signal peptide" evidence="2">
    <location>
        <begin position="1"/>
        <end position="31"/>
    </location>
</feature>
<dbReference type="CDD" id="cd00845">
    <property type="entry name" value="MPP_UshA_N_like"/>
    <property type="match status" value="1"/>
</dbReference>
<protein>
    <submittedName>
        <fullName evidence="4">5'-nucleotidase C-terminal domain-containing protein</fullName>
    </submittedName>
</protein>
<dbReference type="SMART" id="SM00257">
    <property type="entry name" value="LysM"/>
    <property type="match status" value="1"/>
</dbReference>
<dbReference type="EMBL" id="JANGAC010000005">
    <property type="protein sequence ID" value="MCQ4923096.1"/>
    <property type="molecule type" value="Genomic_DNA"/>
</dbReference>
<dbReference type="Proteomes" id="UP001524478">
    <property type="component" value="Unassembled WGS sequence"/>
</dbReference>
<dbReference type="InterPro" id="IPR029052">
    <property type="entry name" value="Metallo-depent_PP-like"/>
</dbReference>
<dbReference type="Pfam" id="PF02872">
    <property type="entry name" value="5_nucleotid_C"/>
    <property type="match status" value="1"/>
</dbReference>
<keyword evidence="2" id="KW-0378">Hydrolase</keyword>
<comment type="similarity">
    <text evidence="2">Belongs to the 5'-nucleotidase family.</text>
</comment>
<feature type="chain" id="PRO_5044987452" evidence="2">
    <location>
        <begin position="32"/>
        <end position="608"/>
    </location>
</feature>
<dbReference type="PROSITE" id="PS51782">
    <property type="entry name" value="LYSM"/>
    <property type="match status" value="1"/>
</dbReference>
<dbReference type="InterPro" id="IPR036779">
    <property type="entry name" value="LysM_dom_sf"/>
</dbReference>
<dbReference type="Gene3D" id="3.60.21.10">
    <property type="match status" value="1"/>
</dbReference>
<comment type="caution">
    <text evidence="4">The sequence shown here is derived from an EMBL/GenBank/DDBJ whole genome shotgun (WGS) entry which is preliminary data.</text>
</comment>
<name>A0ABT1S9E5_9FIRM</name>
<dbReference type="SUPFAM" id="SSF54106">
    <property type="entry name" value="LysM domain"/>
    <property type="match status" value="1"/>
</dbReference>
<keyword evidence="5" id="KW-1185">Reference proteome</keyword>
<proteinExistence type="inferred from homology"/>
<dbReference type="Pfam" id="PF01476">
    <property type="entry name" value="LysM"/>
    <property type="match status" value="1"/>
</dbReference>
<dbReference type="InterPro" id="IPR006179">
    <property type="entry name" value="5_nucleotidase/apyrase"/>
</dbReference>
<dbReference type="CDD" id="cd00118">
    <property type="entry name" value="LysM"/>
    <property type="match status" value="1"/>
</dbReference>
<dbReference type="InterPro" id="IPR036907">
    <property type="entry name" value="5'-Nucleotdase_C_sf"/>
</dbReference>
<organism evidence="4 5">
    <name type="scientific">Tissierella carlieri</name>
    <dbReference type="NCBI Taxonomy" id="689904"/>
    <lineage>
        <taxon>Bacteria</taxon>
        <taxon>Bacillati</taxon>
        <taxon>Bacillota</taxon>
        <taxon>Tissierellia</taxon>
        <taxon>Tissierellales</taxon>
        <taxon>Tissierellaceae</taxon>
        <taxon>Tissierella</taxon>
    </lineage>
</organism>
<reference evidence="4 5" key="1">
    <citation type="submission" date="2022-06" db="EMBL/GenBank/DDBJ databases">
        <title>Isolation of gut microbiota from human fecal samples.</title>
        <authorList>
            <person name="Pamer E.G."/>
            <person name="Barat B."/>
            <person name="Waligurski E."/>
            <person name="Medina S."/>
            <person name="Paddock L."/>
            <person name="Mostad J."/>
        </authorList>
    </citation>
    <scope>NUCLEOTIDE SEQUENCE [LARGE SCALE GENOMIC DNA]</scope>
    <source>
        <strain evidence="4 5">DFI.7.95</strain>
    </source>
</reference>
<dbReference type="SUPFAM" id="SSF55816">
    <property type="entry name" value="5'-nucleotidase (syn. UDP-sugar hydrolase), C-terminal domain"/>
    <property type="match status" value="1"/>
</dbReference>
<gene>
    <name evidence="4" type="ORF">NE686_08380</name>
</gene>
<accession>A0ABT1S9E5</accession>
<evidence type="ECO:0000313" key="4">
    <source>
        <dbReference type="EMBL" id="MCQ4923096.1"/>
    </source>
</evidence>
<dbReference type="InterPro" id="IPR008334">
    <property type="entry name" value="5'-Nucleotdase_C"/>
</dbReference>
<dbReference type="InterPro" id="IPR004843">
    <property type="entry name" value="Calcineurin-like_PHP"/>
</dbReference>
<keyword evidence="2" id="KW-0547">Nucleotide-binding</keyword>
<dbReference type="InterPro" id="IPR018392">
    <property type="entry name" value="LysM"/>
</dbReference>
<dbReference type="PRINTS" id="PR01607">
    <property type="entry name" value="APYRASEFAMLY"/>
</dbReference>
<dbReference type="RefSeq" id="WP_256311145.1">
    <property type="nucleotide sequence ID" value="NZ_JANGAC010000005.1"/>
</dbReference>
<evidence type="ECO:0000259" key="3">
    <source>
        <dbReference type="PROSITE" id="PS51782"/>
    </source>
</evidence>
<dbReference type="Pfam" id="PF00149">
    <property type="entry name" value="Metallophos"/>
    <property type="match status" value="1"/>
</dbReference>
<dbReference type="Gene3D" id="3.10.350.10">
    <property type="entry name" value="LysM domain"/>
    <property type="match status" value="1"/>
</dbReference>
<evidence type="ECO:0000256" key="1">
    <source>
        <dbReference type="ARBA" id="ARBA00022729"/>
    </source>
</evidence>
<keyword evidence="1 2" id="KW-0732">Signal</keyword>
<evidence type="ECO:0000256" key="2">
    <source>
        <dbReference type="RuleBase" id="RU362119"/>
    </source>
</evidence>
<dbReference type="PANTHER" id="PTHR11575:SF24">
    <property type="entry name" value="5'-NUCLEOTIDASE"/>
    <property type="match status" value="1"/>
</dbReference>
<evidence type="ECO:0000313" key="5">
    <source>
        <dbReference type="Proteomes" id="UP001524478"/>
    </source>
</evidence>
<dbReference type="SUPFAM" id="SSF56300">
    <property type="entry name" value="Metallo-dependent phosphatases"/>
    <property type="match status" value="1"/>
</dbReference>
<feature type="domain" description="LysM" evidence="3">
    <location>
        <begin position="563"/>
        <end position="607"/>
    </location>
</feature>
<dbReference type="Gene3D" id="3.90.780.10">
    <property type="entry name" value="5'-Nucleotidase, C-terminal domain"/>
    <property type="match status" value="1"/>
</dbReference>
<dbReference type="PANTHER" id="PTHR11575">
    <property type="entry name" value="5'-NUCLEOTIDASE-RELATED"/>
    <property type="match status" value="1"/>
</dbReference>